<dbReference type="InterPro" id="IPR001128">
    <property type="entry name" value="Cyt_P450"/>
</dbReference>
<keyword evidence="6 12" id="KW-0479">Metal-binding</keyword>
<keyword evidence="7 13" id="KW-1133">Transmembrane helix</keyword>
<dbReference type="GO" id="GO:0016020">
    <property type="term" value="C:membrane"/>
    <property type="evidence" value="ECO:0007669"/>
    <property type="project" value="UniProtKB-SubCell"/>
</dbReference>
<keyword evidence="4 12" id="KW-0349">Heme</keyword>
<dbReference type="PANTHER" id="PTHR46206:SF4">
    <property type="entry name" value="P450, PUTATIVE (EUROFUNG)-RELATED"/>
    <property type="match status" value="1"/>
</dbReference>
<dbReference type="PRINTS" id="PR00465">
    <property type="entry name" value="EP450IV"/>
</dbReference>
<keyword evidence="11 13" id="KW-0472">Membrane</keyword>
<dbReference type="Proteomes" id="UP000256690">
    <property type="component" value="Unassembled WGS sequence"/>
</dbReference>
<evidence type="ECO:0000256" key="9">
    <source>
        <dbReference type="ARBA" id="ARBA00023004"/>
    </source>
</evidence>
<comment type="subcellular location">
    <subcellularLocation>
        <location evidence="2">Membrane</location>
    </subcellularLocation>
</comment>
<dbReference type="GO" id="GO:0004497">
    <property type="term" value="F:monooxygenase activity"/>
    <property type="evidence" value="ECO:0007669"/>
    <property type="project" value="UniProtKB-KW"/>
</dbReference>
<evidence type="ECO:0000256" key="3">
    <source>
        <dbReference type="ARBA" id="ARBA00010617"/>
    </source>
</evidence>
<keyword evidence="15" id="KW-1185">Reference proteome</keyword>
<dbReference type="EMBL" id="PVWQ01000005">
    <property type="protein sequence ID" value="RDW81745.1"/>
    <property type="molecule type" value="Genomic_DNA"/>
</dbReference>
<comment type="cofactor">
    <cofactor evidence="1 12">
        <name>heme</name>
        <dbReference type="ChEBI" id="CHEBI:30413"/>
    </cofactor>
</comment>
<organism evidence="14 15">
    <name type="scientific">Aspergillus mulundensis</name>
    <dbReference type="NCBI Taxonomy" id="1810919"/>
    <lineage>
        <taxon>Eukaryota</taxon>
        <taxon>Fungi</taxon>
        <taxon>Dikarya</taxon>
        <taxon>Ascomycota</taxon>
        <taxon>Pezizomycotina</taxon>
        <taxon>Eurotiomycetes</taxon>
        <taxon>Eurotiomycetidae</taxon>
        <taxon>Eurotiales</taxon>
        <taxon>Aspergillaceae</taxon>
        <taxon>Aspergillus</taxon>
        <taxon>Aspergillus subgen. Nidulantes</taxon>
    </lineage>
</organism>
<evidence type="ECO:0000256" key="4">
    <source>
        <dbReference type="ARBA" id="ARBA00022617"/>
    </source>
</evidence>
<gene>
    <name evidence="14" type="ORF">DSM5745_05302</name>
</gene>
<comment type="similarity">
    <text evidence="3">Belongs to the cytochrome P450 family.</text>
</comment>
<evidence type="ECO:0000256" key="5">
    <source>
        <dbReference type="ARBA" id="ARBA00022692"/>
    </source>
</evidence>
<evidence type="ECO:0000256" key="2">
    <source>
        <dbReference type="ARBA" id="ARBA00004370"/>
    </source>
</evidence>
<dbReference type="GO" id="GO:0016705">
    <property type="term" value="F:oxidoreductase activity, acting on paired donors, with incorporation or reduction of molecular oxygen"/>
    <property type="evidence" value="ECO:0007669"/>
    <property type="project" value="InterPro"/>
</dbReference>
<evidence type="ECO:0000256" key="12">
    <source>
        <dbReference type="PIRSR" id="PIRSR602403-1"/>
    </source>
</evidence>
<keyword evidence="9 12" id="KW-0408">Iron</keyword>
<dbReference type="GO" id="GO:0019748">
    <property type="term" value="P:secondary metabolic process"/>
    <property type="evidence" value="ECO:0007669"/>
    <property type="project" value="UniProtKB-ARBA"/>
</dbReference>
<keyword evidence="10" id="KW-0503">Monooxygenase</keyword>
<evidence type="ECO:0000256" key="7">
    <source>
        <dbReference type="ARBA" id="ARBA00022989"/>
    </source>
</evidence>
<reference evidence="14 15" key="1">
    <citation type="journal article" date="2018" name="IMA Fungus">
        <title>IMA Genome-F 9: Draft genome sequence of Annulohypoxylon stygium, Aspergillus mulundensis, Berkeleyomyces basicola (syn. Thielaviopsis basicola), Ceratocystis smalleyi, two Cercospora beticola strains, Coleophoma cylindrospora, Fusarium fracticaudum, Phialophora cf. hyalina, and Morchella septimelata.</title>
        <authorList>
            <person name="Wingfield B.D."/>
            <person name="Bills G.F."/>
            <person name="Dong Y."/>
            <person name="Huang W."/>
            <person name="Nel W.J."/>
            <person name="Swalarsk-Parry B.S."/>
            <person name="Vaghefi N."/>
            <person name="Wilken P.M."/>
            <person name="An Z."/>
            <person name="de Beer Z.W."/>
            <person name="De Vos L."/>
            <person name="Chen L."/>
            <person name="Duong T.A."/>
            <person name="Gao Y."/>
            <person name="Hammerbacher A."/>
            <person name="Kikkert J.R."/>
            <person name="Li Y."/>
            <person name="Li H."/>
            <person name="Li K."/>
            <person name="Li Q."/>
            <person name="Liu X."/>
            <person name="Ma X."/>
            <person name="Naidoo K."/>
            <person name="Pethybridge S.J."/>
            <person name="Sun J."/>
            <person name="Steenkamp E.T."/>
            <person name="van der Nest M.A."/>
            <person name="van Wyk S."/>
            <person name="Wingfield M.J."/>
            <person name="Xiong C."/>
            <person name="Yue Q."/>
            <person name="Zhang X."/>
        </authorList>
    </citation>
    <scope>NUCLEOTIDE SEQUENCE [LARGE SCALE GENOMIC DNA]</scope>
    <source>
        <strain evidence="14 15">DSM 5745</strain>
    </source>
</reference>
<dbReference type="InterPro" id="IPR036396">
    <property type="entry name" value="Cyt_P450_sf"/>
</dbReference>
<protein>
    <recommendedName>
        <fullName evidence="16">Cytochrome P450</fullName>
    </recommendedName>
</protein>
<evidence type="ECO:0000313" key="14">
    <source>
        <dbReference type="EMBL" id="RDW81745.1"/>
    </source>
</evidence>
<dbReference type="CDD" id="cd11041">
    <property type="entry name" value="CYP503A1-like"/>
    <property type="match status" value="1"/>
</dbReference>
<dbReference type="PANTHER" id="PTHR46206">
    <property type="entry name" value="CYTOCHROME P450"/>
    <property type="match status" value="1"/>
</dbReference>
<evidence type="ECO:0008006" key="16">
    <source>
        <dbReference type="Google" id="ProtNLM"/>
    </source>
</evidence>
<dbReference type="Pfam" id="PF00067">
    <property type="entry name" value="p450"/>
    <property type="match status" value="1"/>
</dbReference>
<dbReference type="GO" id="GO:0020037">
    <property type="term" value="F:heme binding"/>
    <property type="evidence" value="ECO:0007669"/>
    <property type="project" value="InterPro"/>
</dbReference>
<evidence type="ECO:0000256" key="1">
    <source>
        <dbReference type="ARBA" id="ARBA00001971"/>
    </source>
</evidence>
<dbReference type="GeneID" id="38115672"/>
<feature type="transmembrane region" description="Helical" evidence="13">
    <location>
        <begin position="20"/>
        <end position="44"/>
    </location>
</feature>
<sequence length="544" mass="61770">MDNLTSNSASTLSPSKEPSLLGLLLASIGPQLTTIAILAAVLLATRLYREDDPYQLKSIPRLPRSRIMDAYHSGSVWRIFVPRLIPYLDAAYHKAGAPSMVSSRGGSDSTQYSRNGKPFKIWIIALRKWVYVLPPKYLEKIRNQNQSALNLRDVIHMVYPGLLDNFVAQVSSRLVNVYLSEIDPLLQSRTEHLLDRDIGAPKQWKSINANKLSQDLVDHVSGRLVFGENLVDNTAFREPMTRYSHRLVAHGLLGRRFNIWPLSPLFARYLQWQLKRDLAIVARIVGDEVSKRRRQQEQDPNGKKPFDCIQWAMEQDIPEDQKSPEAIAQRLAFATSGMISTPPGTLLGFFFDVASQKSVVEEIRTEIAQVLKEDGQGWVETSIAKMKKLESFCQESVRTSSSLAPLTGWRLVTSDSFRFDDSLTLPKGSIITFPTRHMRLNPDTFESPDKFDGLRFMKIKEEQGGRDDLTSDAIKHRSLLFGYGRQACPGRFYAQRLMKVIIGVAISRYDIRYAGGDRERPESWDIEPFLIGDTTVDLEFKVRH</sequence>
<dbReference type="GO" id="GO:0005506">
    <property type="term" value="F:iron ion binding"/>
    <property type="evidence" value="ECO:0007669"/>
    <property type="project" value="InterPro"/>
</dbReference>
<proteinExistence type="inferred from homology"/>
<keyword evidence="8" id="KW-0560">Oxidoreductase</keyword>
<dbReference type="RefSeq" id="XP_026604798.1">
    <property type="nucleotide sequence ID" value="XM_026747318.1"/>
</dbReference>
<evidence type="ECO:0000256" key="6">
    <source>
        <dbReference type="ARBA" id="ARBA00022723"/>
    </source>
</evidence>
<evidence type="ECO:0000256" key="10">
    <source>
        <dbReference type="ARBA" id="ARBA00023033"/>
    </source>
</evidence>
<dbReference type="OrthoDB" id="1844152at2759"/>
<evidence type="ECO:0000256" key="13">
    <source>
        <dbReference type="SAM" id="Phobius"/>
    </source>
</evidence>
<dbReference type="SUPFAM" id="SSF48264">
    <property type="entry name" value="Cytochrome P450"/>
    <property type="match status" value="1"/>
</dbReference>
<evidence type="ECO:0000256" key="11">
    <source>
        <dbReference type="ARBA" id="ARBA00023136"/>
    </source>
</evidence>
<accession>A0A3D8S605</accession>
<evidence type="ECO:0000256" key="8">
    <source>
        <dbReference type="ARBA" id="ARBA00023002"/>
    </source>
</evidence>
<name>A0A3D8S605_9EURO</name>
<dbReference type="InterPro" id="IPR002403">
    <property type="entry name" value="Cyt_P450_E_grp-IV"/>
</dbReference>
<evidence type="ECO:0000313" key="15">
    <source>
        <dbReference type="Proteomes" id="UP000256690"/>
    </source>
</evidence>
<comment type="caution">
    <text evidence="14">The sequence shown here is derived from an EMBL/GenBank/DDBJ whole genome shotgun (WGS) entry which is preliminary data.</text>
</comment>
<dbReference type="Gene3D" id="1.10.630.10">
    <property type="entry name" value="Cytochrome P450"/>
    <property type="match status" value="1"/>
</dbReference>
<keyword evidence="5 13" id="KW-0812">Transmembrane</keyword>
<feature type="binding site" description="axial binding residue" evidence="12">
    <location>
        <position position="488"/>
    </location>
    <ligand>
        <name>heme</name>
        <dbReference type="ChEBI" id="CHEBI:30413"/>
    </ligand>
    <ligandPart>
        <name>Fe</name>
        <dbReference type="ChEBI" id="CHEBI:18248"/>
    </ligandPart>
</feature>
<dbReference type="AlphaFoldDB" id="A0A3D8S605"/>
<dbReference type="STRING" id="1810919.A0A3D8S605"/>